<sequence>MLHRHSLMIPHLDPKFFSSDNSMVTVVMPSDNAFMFDLDFGFSATEIASSSSPSTTWMTSTCHRWLRISSSPTG</sequence>
<name>A0A5N5G0T7_9ROSA</name>
<reference evidence="1 2" key="1">
    <citation type="submission" date="2019-09" db="EMBL/GenBank/DDBJ databases">
        <authorList>
            <person name="Ou C."/>
        </authorList>
    </citation>
    <scope>NUCLEOTIDE SEQUENCE [LARGE SCALE GENOMIC DNA]</scope>
    <source>
        <strain evidence="1">S2</strain>
        <tissue evidence="1">Leaf</tissue>
    </source>
</reference>
<comment type="caution">
    <text evidence="1">The sequence shown here is derived from an EMBL/GenBank/DDBJ whole genome shotgun (WGS) entry which is preliminary data.</text>
</comment>
<keyword evidence="2" id="KW-1185">Reference proteome</keyword>
<accession>A0A5N5G0T7</accession>
<organism evidence="1 2">
    <name type="scientific">Pyrus ussuriensis x Pyrus communis</name>
    <dbReference type="NCBI Taxonomy" id="2448454"/>
    <lineage>
        <taxon>Eukaryota</taxon>
        <taxon>Viridiplantae</taxon>
        <taxon>Streptophyta</taxon>
        <taxon>Embryophyta</taxon>
        <taxon>Tracheophyta</taxon>
        <taxon>Spermatophyta</taxon>
        <taxon>Magnoliopsida</taxon>
        <taxon>eudicotyledons</taxon>
        <taxon>Gunneridae</taxon>
        <taxon>Pentapetalae</taxon>
        <taxon>rosids</taxon>
        <taxon>fabids</taxon>
        <taxon>Rosales</taxon>
        <taxon>Rosaceae</taxon>
        <taxon>Amygdaloideae</taxon>
        <taxon>Maleae</taxon>
        <taxon>Pyrus</taxon>
    </lineage>
</organism>
<proteinExistence type="predicted"/>
<reference evidence="1 2" key="3">
    <citation type="submission" date="2019-11" db="EMBL/GenBank/DDBJ databases">
        <title>A de novo genome assembly of a pear dwarfing rootstock.</title>
        <authorList>
            <person name="Wang F."/>
            <person name="Wang J."/>
            <person name="Li S."/>
            <person name="Zhang Y."/>
            <person name="Fang M."/>
            <person name="Ma L."/>
            <person name="Zhao Y."/>
            <person name="Jiang S."/>
        </authorList>
    </citation>
    <scope>NUCLEOTIDE SEQUENCE [LARGE SCALE GENOMIC DNA]</scope>
    <source>
        <strain evidence="1">S2</strain>
        <tissue evidence="1">Leaf</tissue>
    </source>
</reference>
<dbReference type="Proteomes" id="UP000327157">
    <property type="component" value="Chromosome 11"/>
</dbReference>
<evidence type="ECO:0000313" key="2">
    <source>
        <dbReference type="Proteomes" id="UP000327157"/>
    </source>
</evidence>
<protein>
    <submittedName>
        <fullName evidence="1">Uncharacterized protein</fullName>
    </submittedName>
</protein>
<dbReference type="EMBL" id="SMOL01000559">
    <property type="protein sequence ID" value="KAB2607401.1"/>
    <property type="molecule type" value="Genomic_DNA"/>
</dbReference>
<dbReference type="AlphaFoldDB" id="A0A5N5G0T7"/>
<gene>
    <name evidence="1" type="ORF">D8674_007118</name>
</gene>
<evidence type="ECO:0000313" key="1">
    <source>
        <dbReference type="EMBL" id="KAB2607401.1"/>
    </source>
</evidence>
<reference evidence="2" key="2">
    <citation type="submission" date="2019-10" db="EMBL/GenBank/DDBJ databases">
        <title>A de novo genome assembly of a pear dwarfing rootstock.</title>
        <authorList>
            <person name="Wang F."/>
            <person name="Wang J."/>
            <person name="Li S."/>
            <person name="Zhang Y."/>
            <person name="Fang M."/>
            <person name="Ma L."/>
            <person name="Zhao Y."/>
            <person name="Jiang S."/>
        </authorList>
    </citation>
    <scope>NUCLEOTIDE SEQUENCE [LARGE SCALE GENOMIC DNA]</scope>
</reference>